<name>A0A2W1MX86_9FLAO</name>
<evidence type="ECO:0000256" key="1">
    <source>
        <dbReference type="SAM" id="MobiDB-lite"/>
    </source>
</evidence>
<evidence type="ECO:0000313" key="3">
    <source>
        <dbReference type="EMBL" id="PZE15974.1"/>
    </source>
</evidence>
<accession>A0A2W1MX86</accession>
<keyword evidence="2" id="KW-1133">Transmembrane helix</keyword>
<dbReference type="EMBL" id="QKSB01000013">
    <property type="protein sequence ID" value="PZE15974.1"/>
    <property type="molecule type" value="Genomic_DNA"/>
</dbReference>
<sequence>MDNYNIKLDRPKLTSEEIVQRKDFDTLMNNHEIIKRPFRKSPWFFGVTGMATIGLLLGGVYTFTSSSHKPEEQALQIVKNDSPKLEAKLVSLEVMEPAPEKVLAMQSPHENKRELKKVKNEKKNNYDNTNTLIENTVKPMVEEPAVQKEKKPSEPLDKSANVRSGYLDNHPRINGKIGGKLKMSEVENNFNILTDSEIEVLSFELHVVTEFGAKVYQNNSNALTNEMKNAILKQGVNSEIYFENIQGDVGGGKKMRLSPLKYSLSK</sequence>
<keyword evidence="2" id="KW-0812">Transmembrane</keyword>
<feature type="region of interest" description="Disordered" evidence="1">
    <location>
        <begin position="143"/>
        <end position="169"/>
    </location>
</feature>
<dbReference type="RefSeq" id="WP_111064336.1">
    <property type="nucleotide sequence ID" value="NZ_JBHUCU010000020.1"/>
</dbReference>
<proteinExistence type="predicted"/>
<reference evidence="3 4" key="1">
    <citation type="submission" date="2018-06" db="EMBL/GenBank/DDBJ databases">
        <title>The draft genome sequence of Crocinitomix sp. SM1701.</title>
        <authorList>
            <person name="Zhang X."/>
        </authorList>
    </citation>
    <scope>NUCLEOTIDE SEQUENCE [LARGE SCALE GENOMIC DNA]</scope>
    <source>
        <strain evidence="3 4">SM1701</strain>
    </source>
</reference>
<feature type="compositionally biased region" description="Basic and acidic residues" evidence="1">
    <location>
        <begin position="145"/>
        <end position="157"/>
    </location>
</feature>
<dbReference type="OrthoDB" id="1467508at2"/>
<organism evidence="3 4">
    <name type="scientific">Putridiphycobacter roseus</name>
    <dbReference type="NCBI Taxonomy" id="2219161"/>
    <lineage>
        <taxon>Bacteria</taxon>
        <taxon>Pseudomonadati</taxon>
        <taxon>Bacteroidota</taxon>
        <taxon>Flavobacteriia</taxon>
        <taxon>Flavobacteriales</taxon>
        <taxon>Crocinitomicaceae</taxon>
        <taxon>Putridiphycobacter</taxon>
    </lineage>
</organism>
<evidence type="ECO:0000256" key="2">
    <source>
        <dbReference type="SAM" id="Phobius"/>
    </source>
</evidence>
<evidence type="ECO:0000313" key="4">
    <source>
        <dbReference type="Proteomes" id="UP000249248"/>
    </source>
</evidence>
<keyword evidence="2" id="KW-0472">Membrane</keyword>
<protein>
    <submittedName>
        <fullName evidence="3">Uncharacterized protein</fullName>
    </submittedName>
</protein>
<dbReference type="Proteomes" id="UP000249248">
    <property type="component" value="Unassembled WGS sequence"/>
</dbReference>
<gene>
    <name evidence="3" type="ORF">DNU06_15110</name>
</gene>
<dbReference type="AlphaFoldDB" id="A0A2W1MX86"/>
<feature type="transmembrane region" description="Helical" evidence="2">
    <location>
        <begin position="43"/>
        <end position="63"/>
    </location>
</feature>
<comment type="caution">
    <text evidence="3">The sequence shown here is derived from an EMBL/GenBank/DDBJ whole genome shotgun (WGS) entry which is preliminary data.</text>
</comment>
<keyword evidence="4" id="KW-1185">Reference proteome</keyword>